<organism evidence="1 2">
    <name type="scientific">Allacma fusca</name>
    <dbReference type="NCBI Taxonomy" id="39272"/>
    <lineage>
        <taxon>Eukaryota</taxon>
        <taxon>Metazoa</taxon>
        <taxon>Ecdysozoa</taxon>
        <taxon>Arthropoda</taxon>
        <taxon>Hexapoda</taxon>
        <taxon>Collembola</taxon>
        <taxon>Symphypleona</taxon>
        <taxon>Sminthuridae</taxon>
        <taxon>Allacma</taxon>
    </lineage>
</organism>
<comment type="caution">
    <text evidence="1">The sequence shown here is derived from an EMBL/GenBank/DDBJ whole genome shotgun (WGS) entry which is preliminary data.</text>
</comment>
<reference evidence="1" key="1">
    <citation type="submission" date="2021-06" db="EMBL/GenBank/DDBJ databases">
        <authorList>
            <person name="Hodson N. C."/>
            <person name="Mongue J. A."/>
            <person name="Jaron S. K."/>
        </authorList>
    </citation>
    <scope>NUCLEOTIDE SEQUENCE</scope>
</reference>
<gene>
    <name evidence="1" type="ORF">AFUS01_LOCUS33813</name>
</gene>
<dbReference type="Proteomes" id="UP000708208">
    <property type="component" value="Unassembled WGS sequence"/>
</dbReference>
<evidence type="ECO:0000313" key="1">
    <source>
        <dbReference type="EMBL" id="CAG7823607.1"/>
    </source>
</evidence>
<keyword evidence="2" id="KW-1185">Reference proteome</keyword>
<proteinExistence type="predicted"/>
<protein>
    <submittedName>
        <fullName evidence="1">Uncharacterized protein</fullName>
    </submittedName>
</protein>
<dbReference type="EMBL" id="CAJVCH010530067">
    <property type="protein sequence ID" value="CAG7823607.1"/>
    <property type="molecule type" value="Genomic_DNA"/>
</dbReference>
<accession>A0A8J2KTX2</accession>
<evidence type="ECO:0000313" key="2">
    <source>
        <dbReference type="Proteomes" id="UP000708208"/>
    </source>
</evidence>
<dbReference type="AlphaFoldDB" id="A0A8J2KTX2"/>
<sequence length="114" mass="12841">MLGFLERLLLRKIIFFRRANFEDLSPKVSNSPHLIPFVTVLVSSLGVSETMWKSLGYFFPGSFTLPAITSLRSLVVPEEWASSEEEEYFCLPRGTLAEDPLESFPILKDSALGI</sequence>
<name>A0A8J2KTX2_9HEXA</name>